<dbReference type="InterPro" id="IPR043128">
    <property type="entry name" value="Rev_trsase/Diguanyl_cyclase"/>
</dbReference>
<dbReference type="Pfam" id="PF17919">
    <property type="entry name" value="RT_RNaseH_2"/>
    <property type="match status" value="1"/>
</dbReference>
<dbReference type="InterPro" id="IPR000477">
    <property type="entry name" value="RT_dom"/>
</dbReference>
<dbReference type="OrthoDB" id="111480at2759"/>
<dbReference type="PANTHER" id="PTHR33064:SF37">
    <property type="entry name" value="RIBONUCLEASE H"/>
    <property type="match status" value="1"/>
</dbReference>
<dbReference type="InterPro" id="IPR051320">
    <property type="entry name" value="Viral_Replic_Matur_Polypro"/>
</dbReference>
<evidence type="ECO:0000313" key="2">
    <source>
        <dbReference type="EMBL" id="GMF35861.1"/>
    </source>
</evidence>
<sequence length="246" mass="27901">MPILEAAFEQLRGSSRYFPLDFLRGFWQLAMTVWSQEIYFILTEEGVITPTRVPMGGTNSVAYVQSTVQEMFAEVFNNGLIIWIDDLLGTTTAMKACMRCSRKYCKFMRIKKGLPLNTKTPTTGQELQRFVRALNWMGTSLPGFNKLIDPLVKVMEKVYMYEHAGGRKKPQVHGVQLCDVEWSDTEVACIDQCKSALQNVLQLAHPDPEKLLTVYTDTSDEHWGAAIAQIPRDQATRPISEKGTNR</sequence>
<dbReference type="InterPro" id="IPR043502">
    <property type="entry name" value="DNA/RNA_pol_sf"/>
</dbReference>
<dbReference type="PROSITE" id="PS50878">
    <property type="entry name" value="RT_POL"/>
    <property type="match status" value="1"/>
</dbReference>
<protein>
    <submittedName>
        <fullName evidence="2">Unnamed protein product</fullName>
    </submittedName>
</protein>
<dbReference type="Gene3D" id="3.30.70.270">
    <property type="match status" value="1"/>
</dbReference>
<name>A0A9W6XCK6_9STRA</name>
<evidence type="ECO:0000313" key="3">
    <source>
        <dbReference type="Proteomes" id="UP001165121"/>
    </source>
</evidence>
<dbReference type="EMBL" id="BSXT01000900">
    <property type="protein sequence ID" value="GMF35861.1"/>
    <property type="molecule type" value="Genomic_DNA"/>
</dbReference>
<evidence type="ECO:0000259" key="1">
    <source>
        <dbReference type="PROSITE" id="PS50878"/>
    </source>
</evidence>
<proteinExistence type="predicted"/>
<dbReference type="InterPro" id="IPR041577">
    <property type="entry name" value="RT_RNaseH_2"/>
</dbReference>
<comment type="caution">
    <text evidence="2">The sequence shown here is derived from an EMBL/GenBank/DDBJ whole genome shotgun (WGS) entry which is preliminary data.</text>
</comment>
<dbReference type="AlphaFoldDB" id="A0A9W6XCK6"/>
<dbReference type="PANTHER" id="PTHR33064">
    <property type="entry name" value="POL PROTEIN"/>
    <property type="match status" value="1"/>
</dbReference>
<accession>A0A9W6XCK6</accession>
<keyword evidence="3" id="KW-1185">Reference proteome</keyword>
<reference evidence="2" key="1">
    <citation type="submission" date="2023-04" db="EMBL/GenBank/DDBJ databases">
        <title>Phytophthora fragariaefolia NBRC 109709.</title>
        <authorList>
            <person name="Ichikawa N."/>
            <person name="Sato H."/>
            <person name="Tonouchi N."/>
        </authorList>
    </citation>
    <scope>NUCLEOTIDE SEQUENCE</scope>
    <source>
        <strain evidence="2">NBRC 109709</strain>
    </source>
</reference>
<gene>
    <name evidence="2" type="ORF">Pfra01_000960400</name>
</gene>
<dbReference type="SUPFAM" id="SSF56672">
    <property type="entry name" value="DNA/RNA polymerases"/>
    <property type="match status" value="1"/>
</dbReference>
<dbReference type="Gene3D" id="3.10.10.10">
    <property type="entry name" value="HIV Type 1 Reverse Transcriptase, subunit A, domain 1"/>
    <property type="match status" value="1"/>
</dbReference>
<dbReference type="Proteomes" id="UP001165121">
    <property type="component" value="Unassembled WGS sequence"/>
</dbReference>
<organism evidence="2 3">
    <name type="scientific">Phytophthora fragariaefolia</name>
    <dbReference type="NCBI Taxonomy" id="1490495"/>
    <lineage>
        <taxon>Eukaryota</taxon>
        <taxon>Sar</taxon>
        <taxon>Stramenopiles</taxon>
        <taxon>Oomycota</taxon>
        <taxon>Peronosporomycetes</taxon>
        <taxon>Peronosporales</taxon>
        <taxon>Peronosporaceae</taxon>
        <taxon>Phytophthora</taxon>
    </lineage>
</organism>
<feature type="domain" description="Reverse transcriptase" evidence="1">
    <location>
        <begin position="1"/>
        <end position="141"/>
    </location>
</feature>